<dbReference type="GO" id="GO:0043200">
    <property type="term" value="P:response to amino acid"/>
    <property type="evidence" value="ECO:0007669"/>
    <property type="project" value="TreeGrafter"/>
</dbReference>
<dbReference type="SUPFAM" id="SSF54909">
    <property type="entry name" value="Dimeric alpha+beta barrel"/>
    <property type="match status" value="1"/>
</dbReference>
<dbReference type="Gene3D" id="3.30.70.920">
    <property type="match status" value="1"/>
</dbReference>
<dbReference type="Proteomes" id="UP000011910">
    <property type="component" value="Unassembled WGS sequence"/>
</dbReference>
<gene>
    <name evidence="5" type="primary">lrp_2</name>
    <name evidence="5" type="ORF">ADICEAN_01264</name>
</gene>
<evidence type="ECO:0000256" key="3">
    <source>
        <dbReference type="ARBA" id="ARBA00023163"/>
    </source>
</evidence>
<dbReference type="InterPro" id="IPR000485">
    <property type="entry name" value="AsnC-type_HTH_dom"/>
</dbReference>
<dbReference type="GO" id="GO:0043565">
    <property type="term" value="F:sequence-specific DNA binding"/>
    <property type="evidence" value="ECO:0007669"/>
    <property type="project" value="InterPro"/>
</dbReference>
<dbReference type="InterPro" id="IPR011008">
    <property type="entry name" value="Dimeric_a/b-barrel"/>
</dbReference>
<dbReference type="CDD" id="cd00090">
    <property type="entry name" value="HTH_ARSR"/>
    <property type="match status" value="1"/>
</dbReference>
<dbReference type="SMART" id="SM00344">
    <property type="entry name" value="HTH_ASNC"/>
    <property type="match status" value="1"/>
</dbReference>
<name>M7N4I6_9BACT</name>
<keyword evidence="2" id="KW-0238">DNA-binding</keyword>
<dbReference type="OrthoDB" id="9800326at2"/>
<evidence type="ECO:0000313" key="6">
    <source>
        <dbReference type="Proteomes" id="UP000011910"/>
    </source>
</evidence>
<accession>M7N4I6</accession>
<dbReference type="EMBL" id="AODQ01000022">
    <property type="protein sequence ID" value="EMR03583.1"/>
    <property type="molecule type" value="Genomic_DNA"/>
</dbReference>
<dbReference type="eggNOG" id="COG1522">
    <property type="taxonomic scope" value="Bacteria"/>
</dbReference>
<dbReference type="PANTHER" id="PTHR30154:SF34">
    <property type="entry name" value="TRANSCRIPTIONAL REGULATOR AZLB"/>
    <property type="match status" value="1"/>
</dbReference>
<evidence type="ECO:0000256" key="1">
    <source>
        <dbReference type="ARBA" id="ARBA00023015"/>
    </source>
</evidence>
<dbReference type="Pfam" id="PF01037">
    <property type="entry name" value="AsnC_trans_reg"/>
    <property type="match status" value="1"/>
</dbReference>
<evidence type="ECO:0000313" key="5">
    <source>
        <dbReference type="EMBL" id="EMR03583.1"/>
    </source>
</evidence>
<reference evidence="5 6" key="1">
    <citation type="journal article" date="2013" name="Genome Announc.">
        <title>Draft Genome Sequence of Cesiribacter andamanensis Strain AMV16T, Isolated from a Soil Sample from a Mud Volcano in the Andaman Islands, India.</title>
        <authorList>
            <person name="Shivaji S."/>
            <person name="Ara S."/>
            <person name="Begum Z."/>
            <person name="Srinivas T.N."/>
            <person name="Singh A."/>
            <person name="Kumar Pinnaka A."/>
        </authorList>
    </citation>
    <scope>NUCLEOTIDE SEQUENCE [LARGE SCALE GENOMIC DNA]</scope>
    <source>
        <strain evidence="5 6">AMV16</strain>
    </source>
</reference>
<evidence type="ECO:0000256" key="2">
    <source>
        <dbReference type="ARBA" id="ARBA00023125"/>
    </source>
</evidence>
<proteinExistence type="predicted"/>
<dbReference type="PANTHER" id="PTHR30154">
    <property type="entry name" value="LEUCINE-RESPONSIVE REGULATORY PROTEIN"/>
    <property type="match status" value="1"/>
</dbReference>
<organism evidence="5 6">
    <name type="scientific">Cesiribacter andamanensis AMV16</name>
    <dbReference type="NCBI Taxonomy" id="1279009"/>
    <lineage>
        <taxon>Bacteria</taxon>
        <taxon>Pseudomonadati</taxon>
        <taxon>Bacteroidota</taxon>
        <taxon>Cytophagia</taxon>
        <taxon>Cytophagales</taxon>
        <taxon>Cesiribacteraceae</taxon>
        <taxon>Cesiribacter</taxon>
    </lineage>
</organism>
<dbReference type="GO" id="GO:0006355">
    <property type="term" value="P:regulation of DNA-templated transcription"/>
    <property type="evidence" value="ECO:0007669"/>
    <property type="project" value="UniProtKB-ARBA"/>
</dbReference>
<dbReference type="Gene3D" id="1.10.10.10">
    <property type="entry name" value="Winged helix-like DNA-binding domain superfamily/Winged helix DNA-binding domain"/>
    <property type="match status" value="1"/>
</dbReference>
<dbReference type="InterPro" id="IPR036390">
    <property type="entry name" value="WH_DNA-bd_sf"/>
</dbReference>
<dbReference type="PROSITE" id="PS00519">
    <property type="entry name" value="HTH_ASNC_1"/>
    <property type="match status" value="1"/>
</dbReference>
<keyword evidence="1" id="KW-0805">Transcription regulation</keyword>
<dbReference type="SUPFAM" id="SSF46785">
    <property type="entry name" value="Winged helix' DNA-binding domain"/>
    <property type="match status" value="1"/>
</dbReference>
<evidence type="ECO:0000259" key="4">
    <source>
        <dbReference type="PROSITE" id="PS50956"/>
    </source>
</evidence>
<dbReference type="RefSeq" id="WP_009194664.1">
    <property type="nucleotide sequence ID" value="NZ_AODQ01000022.1"/>
</dbReference>
<dbReference type="PATRIC" id="fig|1279009.4.peg.1277"/>
<dbReference type="PROSITE" id="PS50956">
    <property type="entry name" value="HTH_ASNC_2"/>
    <property type="match status" value="1"/>
</dbReference>
<dbReference type="InterPro" id="IPR019885">
    <property type="entry name" value="Tscrpt_reg_HTH_AsnC-type_CS"/>
</dbReference>
<protein>
    <submittedName>
        <fullName evidence="5">Leucine-responsive regulatory protein</fullName>
    </submittedName>
</protein>
<dbReference type="STRING" id="1279009.ADICEAN_01264"/>
<feature type="domain" description="HTH asnC-type" evidence="4">
    <location>
        <begin position="12"/>
        <end position="73"/>
    </location>
</feature>
<comment type="caution">
    <text evidence="5">The sequence shown here is derived from an EMBL/GenBank/DDBJ whole genome shotgun (WGS) entry which is preliminary data.</text>
</comment>
<dbReference type="InterPro" id="IPR011991">
    <property type="entry name" value="ArsR-like_HTH"/>
</dbReference>
<dbReference type="AlphaFoldDB" id="M7N4I6"/>
<dbReference type="GO" id="GO:0005829">
    <property type="term" value="C:cytosol"/>
    <property type="evidence" value="ECO:0007669"/>
    <property type="project" value="TreeGrafter"/>
</dbReference>
<dbReference type="PRINTS" id="PR00033">
    <property type="entry name" value="HTHASNC"/>
</dbReference>
<dbReference type="InterPro" id="IPR019888">
    <property type="entry name" value="Tscrpt_reg_AsnC-like"/>
</dbReference>
<dbReference type="InterPro" id="IPR019887">
    <property type="entry name" value="Tscrpt_reg_AsnC/Lrp_C"/>
</dbReference>
<keyword evidence="3" id="KW-0804">Transcription</keyword>
<dbReference type="InterPro" id="IPR036388">
    <property type="entry name" value="WH-like_DNA-bd_sf"/>
</dbReference>
<sequence length="165" mass="19044">MAQNNLPKGRPLDELDVQILQLLQRNARLTNREIALQLGLSVTPTYERIRRLERLGYIQGYVALLDPRRIGQALTVMATIRLKEHSREYLEQFVEQVQKLPEVMECYYVAGDFDYILKVAVSDMDAYQQFLVKKLAGLENIGQVQSHFIMMDIKKSTAYPLDALL</sequence>
<dbReference type="Pfam" id="PF13412">
    <property type="entry name" value="HTH_24"/>
    <property type="match status" value="1"/>
</dbReference>
<keyword evidence="6" id="KW-1185">Reference proteome</keyword>